<dbReference type="PANTHER" id="PTHR43330">
    <property type="entry name" value="METHIONINE AMINOPEPTIDASE"/>
    <property type="match status" value="1"/>
</dbReference>
<sequence>MLSSSSRESGSINIYTPEELENIRSACNVVARCLDSLTPIIKPGTTTEEIDDFVLKFGMENNAIPATLNYRGYKKSCCTSINHVICHGIPSNKQLREGDIVNVDVTYVVNGWHGDSSRMYPVGKIKRAAERILQVTYESLYKGIAAVKLNANIEDIGKAIQRYAHSERYSVVEVFCGHGIGKSFHEKPEILHFYDPLYPSVGTFQEGMVFTIEPMLNVGGSSAKVLSDGWTAVTRDRSLSAQYEHTIGITKAGCEIFTLSPNNLGQPGISPIQ</sequence>
<feature type="domain" description="Peptidase M24" evidence="8">
    <location>
        <begin position="21"/>
        <end position="251"/>
    </location>
</feature>
<dbReference type="InterPro" id="IPR000994">
    <property type="entry name" value="Pept_M24"/>
</dbReference>
<dbReference type="NCBIfam" id="TIGR00500">
    <property type="entry name" value="met_pdase_I"/>
    <property type="match status" value="1"/>
</dbReference>
<keyword evidence="2 6" id="KW-0031">Aminopeptidase</keyword>
<reference evidence="9 10" key="1">
    <citation type="journal article" date="2013" name="Genome Announc.">
        <title>Complete Genome Sequence of a Chinese Strain of 'Candidatus Liberibacter asiaticus'.</title>
        <authorList>
            <person name="Lin H."/>
            <person name="Han C.S."/>
            <person name="Liu B."/>
            <person name="Lou B."/>
            <person name="Bai X."/>
            <person name="Deng C."/>
            <person name="Civerolo E.L."/>
            <person name="Gupta G."/>
        </authorList>
    </citation>
    <scope>NUCLEOTIDE SEQUENCE [LARGE SCALE GENOMIC DNA]</scope>
    <source>
        <strain evidence="10">gxpsy</strain>
    </source>
</reference>
<proteinExistence type="inferred from homology"/>
<feature type="binding site" evidence="6">
    <location>
        <position position="244"/>
    </location>
    <ligand>
        <name>a divalent metal cation</name>
        <dbReference type="ChEBI" id="CHEBI:60240"/>
        <label>2</label>
        <note>catalytic</note>
    </ligand>
</feature>
<evidence type="ECO:0000256" key="4">
    <source>
        <dbReference type="ARBA" id="ARBA00022723"/>
    </source>
</evidence>
<dbReference type="Proteomes" id="UP000011820">
    <property type="component" value="Chromosome"/>
</dbReference>
<dbReference type="HAMAP" id="MF_01974">
    <property type="entry name" value="MetAP_1"/>
    <property type="match status" value="1"/>
</dbReference>
<evidence type="ECO:0000313" key="10">
    <source>
        <dbReference type="Proteomes" id="UP000011820"/>
    </source>
</evidence>
<keyword evidence="10" id="KW-1185">Reference proteome</keyword>
<comment type="cofactor">
    <cofactor evidence="6">
        <name>Co(2+)</name>
        <dbReference type="ChEBI" id="CHEBI:48828"/>
    </cofactor>
    <cofactor evidence="6">
        <name>Zn(2+)</name>
        <dbReference type="ChEBI" id="CHEBI:29105"/>
    </cofactor>
    <cofactor evidence="6">
        <name>Mn(2+)</name>
        <dbReference type="ChEBI" id="CHEBI:29035"/>
    </cofactor>
    <cofactor evidence="6">
        <name>Fe(2+)</name>
        <dbReference type="ChEBI" id="CHEBI:29033"/>
    </cofactor>
    <text evidence="6">Binds 2 divalent metal cations per subunit. Has a high-affinity and a low affinity metal-binding site. The true nature of the physiological cofactor is under debate. The enzyme is active with cobalt, zinc, manganese or divalent iron ions. Most likely, methionine aminopeptidases function as mononuclear Fe(2+)-metalloproteases under physiological conditions, and the catalytically relevant metal-binding site has been assigned to the histidine-containing high-affinity site.</text>
</comment>
<accession>A0ABM5NGX6</accession>
<feature type="binding site" evidence="6">
    <location>
        <position position="178"/>
    </location>
    <ligand>
        <name>a divalent metal cation</name>
        <dbReference type="ChEBI" id="CHEBI:60240"/>
        <label>2</label>
        <note>catalytic</note>
    </ligand>
</feature>
<dbReference type="InterPro" id="IPR001714">
    <property type="entry name" value="Pept_M24_MAP"/>
</dbReference>
<name>A0ABM5NGX6_LIBAS</name>
<comment type="similarity">
    <text evidence="6">Belongs to the peptidase M24A family. Methionine aminopeptidase type 1 subfamily.</text>
</comment>
<dbReference type="GO" id="GO:0004177">
    <property type="term" value="F:aminopeptidase activity"/>
    <property type="evidence" value="ECO:0007669"/>
    <property type="project" value="UniProtKB-KW"/>
</dbReference>
<evidence type="ECO:0000256" key="3">
    <source>
        <dbReference type="ARBA" id="ARBA00022670"/>
    </source>
</evidence>
<keyword evidence="5 6" id="KW-0378">Hydrolase</keyword>
<evidence type="ECO:0000256" key="7">
    <source>
        <dbReference type="RuleBase" id="RU003653"/>
    </source>
</evidence>
<keyword evidence="4 6" id="KW-0479">Metal-binding</keyword>
<dbReference type="InterPro" id="IPR002467">
    <property type="entry name" value="Pept_M24A_MAP1"/>
</dbReference>
<feature type="binding site" evidence="6">
    <location>
        <position position="115"/>
    </location>
    <ligand>
        <name>a divalent metal cation</name>
        <dbReference type="ChEBI" id="CHEBI:60240"/>
        <label>1</label>
    </ligand>
</feature>
<dbReference type="PANTHER" id="PTHR43330:SF27">
    <property type="entry name" value="METHIONINE AMINOPEPTIDASE"/>
    <property type="match status" value="1"/>
</dbReference>
<dbReference type="EC" id="3.4.11.18" evidence="6 7"/>
<comment type="function">
    <text evidence="1 6">Removes the N-terminal methionine from nascent proteins. The N-terminal methionine is often cleaved when the second residue in the primary sequence is small and uncharged (Met-Ala-, Cys, Gly, Pro, Ser, Thr, or Val). Requires deformylation of the N(alpha)-formylated initiator methionine before it can be hydrolyzed.</text>
</comment>
<feature type="binding site" evidence="6">
    <location>
        <position position="87"/>
    </location>
    <ligand>
        <name>substrate</name>
    </ligand>
</feature>
<keyword evidence="3 6" id="KW-0645">Protease</keyword>
<dbReference type="InterPro" id="IPR036005">
    <property type="entry name" value="Creatinase/aminopeptidase-like"/>
</dbReference>
<feature type="binding site" evidence="6">
    <location>
        <position position="213"/>
    </location>
    <ligand>
        <name>a divalent metal cation</name>
        <dbReference type="ChEBI" id="CHEBI:60240"/>
        <label>2</label>
        <note>catalytic</note>
    </ligand>
</feature>
<dbReference type="PROSITE" id="PS00680">
    <property type="entry name" value="MAP_1"/>
    <property type="match status" value="1"/>
</dbReference>
<protein>
    <recommendedName>
        <fullName evidence="6 7">Methionine aminopeptidase</fullName>
        <shortName evidence="6">MAP</shortName>
        <shortName evidence="6">MetAP</shortName>
        <ecNumber evidence="6 7">3.4.11.18</ecNumber>
    </recommendedName>
    <alternativeName>
        <fullName evidence="6">Peptidase M</fullName>
    </alternativeName>
</protein>
<evidence type="ECO:0000256" key="2">
    <source>
        <dbReference type="ARBA" id="ARBA00022438"/>
    </source>
</evidence>
<feature type="binding site" evidence="6">
    <location>
        <position position="104"/>
    </location>
    <ligand>
        <name>a divalent metal cation</name>
        <dbReference type="ChEBI" id="CHEBI:60240"/>
        <label>1</label>
    </ligand>
</feature>
<evidence type="ECO:0000313" key="9">
    <source>
        <dbReference type="EMBL" id="AGH17135.1"/>
    </source>
</evidence>
<organism evidence="9 10">
    <name type="scientific">Candidatus Liberibacter asiaticus str. gxpsy</name>
    <dbReference type="NCBI Taxonomy" id="1174529"/>
    <lineage>
        <taxon>Bacteria</taxon>
        <taxon>Pseudomonadati</taxon>
        <taxon>Pseudomonadota</taxon>
        <taxon>Alphaproteobacteria</taxon>
        <taxon>Hyphomicrobiales</taxon>
        <taxon>Rhizobiaceae</taxon>
        <taxon>Liberibacter</taxon>
    </lineage>
</organism>
<feature type="binding site" evidence="6">
    <location>
        <position position="244"/>
    </location>
    <ligand>
        <name>a divalent metal cation</name>
        <dbReference type="ChEBI" id="CHEBI:60240"/>
        <label>1</label>
    </ligand>
</feature>
<comment type="catalytic activity">
    <reaction evidence="6 7">
        <text>Release of N-terminal amino acids, preferentially methionine, from peptides and arylamides.</text>
        <dbReference type="EC" id="3.4.11.18"/>
    </reaction>
</comment>
<evidence type="ECO:0000256" key="5">
    <source>
        <dbReference type="ARBA" id="ARBA00022801"/>
    </source>
</evidence>
<dbReference type="CDD" id="cd01086">
    <property type="entry name" value="MetAP1"/>
    <property type="match status" value="1"/>
</dbReference>
<evidence type="ECO:0000256" key="1">
    <source>
        <dbReference type="ARBA" id="ARBA00002521"/>
    </source>
</evidence>
<dbReference type="Gene3D" id="3.90.230.10">
    <property type="entry name" value="Creatinase/methionine aminopeptidase superfamily"/>
    <property type="match status" value="1"/>
</dbReference>
<evidence type="ECO:0000259" key="8">
    <source>
        <dbReference type="Pfam" id="PF00557"/>
    </source>
</evidence>
<comment type="subunit">
    <text evidence="6">Monomer.</text>
</comment>
<feature type="binding site" evidence="6">
    <location>
        <position position="115"/>
    </location>
    <ligand>
        <name>a divalent metal cation</name>
        <dbReference type="ChEBI" id="CHEBI:60240"/>
        <label>2</label>
        <note>catalytic</note>
    </ligand>
</feature>
<dbReference type="GeneID" id="93077136"/>
<dbReference type="RefSeq" id="WP_015452730.1">
    <property type="nucleotide sequence ID" value="NC_020549.1"/>
</dbReference>
<dbReference type="PRINTS" id="PR00599">
    <property type="entry name" value="MAPEPTIDASE"/>
</dbReference>
<gene>
    <name evidence="6" type="primary">map</name>
    <name evidence="9" type="ORF">WSI_03825</name>
</gene>
<dbReference type="EMBL" id="CP004005">
    <property type="protein sequence ID" value="AGH17135.1"/>
    <property type="molecule type" value="Genomic_DNA"/>
</dbReference>
<dbReference type="SUPFAM" id="SSF55920">
    <property type="entry name" value="Creatinase/aminopeptidase"/>
    <property type="match status" value="1"/>
</dbReference>
<evidence type="ECO:0000256" key="6">
    <source>
        <dbReference type="HAMAP-Rule" id="MF_01974"/>
    </source>
</evidence>
<dbReference type="Pfam" id="PF00557">
    <property type="entry name" value="Peptidase_M24"/>
    <property type="match status" value="1"/>
</dbReference>
<feature type="binding site" evidence="6">
    <location>
        <position position="185"/>
    </location>
    <ligand>
        <name>substrate</name>
    </ligand>
</feature>